<comment type="caution">
    <text evidence="1">The sequence shown here is derived from an EMBL/GenBank/DDBJ whole genome shotgun (WGS) entry which is preliminary data.</text>
</comment>
<dbReference type="OrthoDB" id="3035515at2"/>
<proteinExistence type="predicted"/>
<dbReference type="Proteomes" id="UP000321157">
    <property type="component" value="Unassembled WGS sequence"/>
</dbReference>
<dbReference type="RefSeq" id="WP_146811729.1">
    <property type="nucleotide sequence ID" value="NZ_BJXX01000167.1"/>
</dbReference>
<organism evidence="1 2">
    <name type="scientific">Aneurinibacillus danicus</name>
    <dbReference type="NCBI Taxonomy" id="267746"/>
    <lineage>
        <taxon>Bacteria</taxon>
        <taxon>Bacillati</taxon>
        <taxon>Bacillota</taxon>
        <taxon>Bacilli</taxon>
        <taxon>Bacillales</taxon>
        <taxon>Paenibacillaceae</taxon>
        <taxon>Aneurinibacillus group</taxon>
        <taxon>Aneurinibacillus</taxon>
    </lineage>
</organism>
<protein>
    <submittedName>
        <fullName evidence="1">Uncharacterized protein</fullName>
    </submittedName>
</protein>
<evidence type="ECO:0000313" key="2">
    <source>
        <dbReference type="Proteomes" id="UP000321157"/>
    </source>
</evidence>
<name>A0A511VCK3_9BACL</name>
<keyword evidence="2" id="KW-1185">Reference proteome</keyword>
<dbReference type="EMBL" id="BJXX01000167">
    <property type="protein sequence ID" value="GEN36111.1"/>
    <property type="molecule type" value="Genomic_DNA"/>
</dbReference>
<evidence type="ECO:0000313" key="1">
    <source>
        <dbReference type="EMBL" id="GEN36111.1"/>
    </source>
</evidence>
<accession>A0A511VCK3</accession>
<sequence>MSKDFISFDAQRYLQALSKALEKAAQEIGRDLQRKLRNKVGMIPFRSHKVTLESGMVTDDTARSRALADSIQAYVLGQVSLMVNGVYRMAVTAMEKNFERSHIGLYYEYGTGTQELSISPLPRLGEWNPARNNGVPVAGAPIVTRSGLWRDAGGNVRTTRSKVAGKPIKRPGWETPALRWFANTVEENRQAYYMKLTAAVRSVHPGKYIRLRKSIKLTR</sequence>
<gene>
    <name evidence="1" type="ORF">ADA01nite_35710</name>
</gene>
<reference evidence="1 2" key="1">
    <citation type="submission" date="2019-07" db="EMBL/GenBank/DDBJ databases">
        <title>Whole genome shotgun sequence of Aneurinibacillus danicus NBRC 102444.</title>
        <authorList>
            <person name="Hosoyama A."/>
            <person name="Uohara A."/>
            <person name="Ohji S."/>
            <person name="Ichikawa N."/>
        </authorList>
    </citation>
    <scope>NUCLEOTIDE SEQUENCE [LARGE SCALE GENOMIC DNA]</scope>
    <source>
        <strain evidence="1 2">NBRC 102444</strain>
    </source>
</reference>
<dbReference type="AlphaFoldDB" id="A0A511VCK3"/>